<dbReference type="InterPro" id="IPR036523">
    <property type="entry name" value="SurE-like_sf"/>
</dbReference>
<dbReference type="Proteomes" id="UP000596661">
    <property type="component" value="Chromosome 7"/>
</dbReference>
<sequence length="572" mass="64881">MENGGLISGNRPVIMVTNDDGIGARGLLALVHVLVSTSRYVVQVCAPDSERSAVRHCTYGHPLVVKRVNIEGATTISVSGTLVDRVSLGISKVLFLSVPDLVHFVVALGRMDLLKEIDFVEAHLERSSRSRSAKVLKKSLGQGPREVTRPSSLRSHSTKLFKKSLGQALQEVTQSSSSRSHTTKLFKKSLDQALHEVTRSRLLGSDLVMTVGTWWNLPKQEEKEVTRIQTQGQSKHTRRVRPHPLQILKARRYKEWRHHTYKDVEIHLDTNQLIPLGQDLPLPTVEEEGKNGYKPQEEENMNVVSSEVEGEGADGRRPQAPLPPTLKDLETSHHMPGKEKRVYSITSSSQTCIHHEEENELKMNNLRLEEIVANMQKVLEELLMGRYEAHLVKQREPEAKRKDGCELEDEGMSKHSTNNMSESMAHKPQTRKDPKYLSHPKKTNSKELGKEMEDIWQRIAPASSEEGSWSEDNFDKESPFSREIQSEQLPPNFKEPNILPFEGVTDPKHHLDSFNEIMKMKKVISKAKELVATTMHGRPNQGGKAAGETSYQVGERTWEKSWKKYHPCERKW</sequence>
<evidence type="ECO:0000256" key="2">
    <source>
        <dbReference type="ARBA" id="ARBA00022723"/>
    </source>
</evidence>
<dbReference type="PANTHER" id="PTHR30457:SF0">
    <property type="entry name" value="PHOSPHATASE, PUTATIVE (AFU_ORTHOLOGUE AFUA_4G01070)-RELATED"/>
    <property type="match status" value="1"/>
</dbReference>
<evidence type="ECO:0000256" key="4">
    <source>
        <dbReference type="SAM" id="MobiDB-lite"/>
    </source>
</evidence>
<feature type="compositionally biased region" description="Basic and acidic residues" evidence="4">
    <location>
        <begin position="327"/>
        <end position="339"/>
    </location>
</feature>
<dbReference type="EMBL" id="UZAU01000655">
    <property type="status" value="NOT_ANNOTATED_CDS"/>
    <property type="molecule type" value="Genomic_DNA"/>
</dbReference>
<accession>A0A803Q1S5</accession>
<evidence type="ECO:0000313" key="6">
    <source>
        <dbReference type="EnsemblPlants" id="cds.evm.model.07.1216"/>
    </source>
</evidence>
<keyword evidence="7" id="KW-1185">Reference proteome</keyword>
<dbReference type="SUPFAM" id="SSF64167">
    <property type="entry name" value="SurE-like"/>
    <property type="match status" value="1"/>
</dbReference>
<feature type="region of interest" description="Disordered" evidence="4">
    <location>
        <begin position="307"/>
        <end position="339"/>
    </location>
</feature>
<comment type="similarity">
    <text evidence="1">Belongs to the SurE nucleotidase family.</text>
</comment>
<evidence type="ECO:0000256" key="1">
    <source>
        <dbReference type="ARBA" id="ARBA00011062"/>
    </source>
</evidence>
<dbReference type="Gramene" id="evm.model.07.1216">
    <property type="protein sequence ID" value="cds.evm.model.07.1216"/>
    <property type="gene ID" value="evm.TU.07.1216"/>
</dbReference>
<dbReference type="EnsemblPlants" id="evm.model.07.1216">
    <property type="protein sequence ID" value="cds.evm.model.07.1216"/>
    <property type="gene ID" value="evm.TU.07.1216"/>
</dbReference>
<evidence type="ECO:0000313" key="7">
    <source>
        <dbReference type="Proteomes" id="UP000596661"/>
    </source>
</evidence>
<dbReference type="PANTHER" id="PTHR30457">
    <property type="entry name" value="5'-NUCLEOTIDASE SURE"/>
    <property type="match status" value="1"/>
</dbReference>
<proteinExistence type="inferred from homology"/>
<reference evidence="6" key="2">
    <citation type="submission" date="2021-03" db="UniProtKB">
        <authorList>
            <consortium name="EnsemblPlants"/>
        </authorList>
    </citation>
    <scope>IDENTIFICATION</scope>
</reference>
<reference evidence="6" key="1">
    <citation type="submission" date="2018-11" db="EMBL/GenBank/DDBJ databases">
        <authorList>
            <person name="Grassa J C."/>
        </authorList>
    </citation>
    <scope>NUCLEOTIDE SEQUENCE [LARGE SCALE GENOMIC DNA]</scope>
</reference>
<dbReference type="InterPro" id="IPR030048">
    <property type="entry name" value="SurE"/>
</dbReference>
<feature type="domain" description="Survival protein SurE-like phosphatase/nucleotidase" evidence="5">
    <location>
        <begin position="14"/>
        <end position="102"/>
    </location>
</feature>
<evidence type="ECO:0000259" key="5">
    <source>
        <dbReference type="Pfam" id="PF01975"/>
    </source>
</evidence>
<feature type="region of interest" description="Disordered" evidence="4">
    <location>
        <begin position="400"/>
        <end position="446"/>
    </location>
</feature>
<dbReference type="AlphaFoldDB" id="A0A803Q1S5"/>
<dbReference type="Gene3D" id="3.40.1210.10">
    <property type="entry name" value="Survival protein SurE-like phosphatase/nucleotidase"/>
    <property type="match status" value="1"/>
</dbReference>
<evidence type="ECO:0000256" key="3">
    <source>
        <dbReference type="ARBA" id="ARBA00022801"/>
    </source>
</evidence>
<keyword evidence="2" id="KW-0479">Metal-binding</keyword>
<dbReference type="GO" id="GO:0005829">
    <property type="term" value="C:cytosol"/>
    <property type="evidence" value="ECO:0007669"/>
    <property type="project" value="TreeGrafter"/>
</dbReference>
<feature type="region of interest" description="Disordered" evidence="4">
    <location>
        <begin position="133"/>
        <end position="155"/>
    </location>
</feature>
<name>A0A803Q1S5_CANSA</name>
<dbReference type="GO" id="GO:0008252">
    <property type="term" value="F:nucleotidase activity"/>
    <property type="evidence" value="ECO:0007669"/>
    <property type="project" value="InterPro"/>
</dbReference>
<protein>
    <recommendedName>
        <fullName evidence="5">Survival protein SurE-like phosphatase/nucleotidase domain-containing protein</fullName>
    </recommendedName>
</protein>
<dbReference type="InterPro" id="IPR002828">
    <property type="entry name" value="SurE-like_Pase/nucleotidase"/>
</dbReference>
<keyword evidence="3" id="KW-0378">Hydrolase</keyword>
<organism evidence="6 7">
    <name type="scientific">Cannabis sativa</name>
    <name type="common">Hemp</name>
    <name type="synonym">Marijuana</name>
    <dbReference type="NCBI Taxonomy" id="3483"/>
    <lineage>
        <taxon>Eukaryota</taxon>
        <taxon>Viridiplantae</taxon>
        <taxon>Streptophyta</taxon>
        <taxon>Embryophyta</taxon>
        <taxon>Tracheophyta</taxon>
        <taxon>Spermatophyta</taxon>
        <taxon>Magnoliopsida</taxon>
        <taxon>eudicotyledons</taxon>
        <taxon>Gunneridae</taxon>
        <taxon>Pentapetalae</taxon>
        <taxon>rosids</taxon>
        <taxon>fabids</taxon>
        <taxon>Rosales</taxon>
        <taxon>Cannabaceae</taxon>
        <taxon>Cannabis</taxon>
    </lineage>
</organism>
<dbReference type="Pfam" id="PF01975">
    <property type="entry name" value="SurE"/>
    <property type="match status" value="1"/>
</dbReference>
<dbReference type="GO" id="GO:0046872">
    <property type="term" value="F:metal ion binding"/>
    <property type="evidence" value="ECO:0007669"/>
    <property type="project" value="UniProtKB-KW"/>
</dbReference>